<accession>A0A382PBK9</accession>
<evidence type="ECO:0000313" key="1">
    <source>
        <dbReference type="EMBL" id="SVC70128.1"/>
    </source>
</evidence>
<feature type="non-terminal residue" evidence="1">
    <location>
        <position position="1"/>
    </location>
</feature>
<sequence>ILNIIIRGHGTADQRADVFTTLSTYAGVPAFWAKVRLQKSQDGIILSFALVDGRWVVFDVANRVAFRNDRGDLATPGDLRNRRDLIPSRLHDLKVGGTPYPRFLEHLQRPPVPNPLRAELQMSGQRLRYELRRVLSVGESDGFQR</sequence>
<protein>
    <submittedName>
        <fullName evidence="1">Uncharacterized protein</fullName>
    </submittedName>
</protein>
<name>A0A382PBK9_9ZZZZ</name>
<dbReference type="AlphaFoldDB" id="A0A382PBK9"/>
<organism evidence="1">
    <name type="scientific">marine metagenome</name>
    <dbReference type="NCBI Taxonomy" id="408172"/>
    <lineage>
        <taxon>unclassified sequences</taxon>
        <taxon>metagenomes</taxon>
        <taxon>ecological metagenomes</taxon>
    </lineage>
</organism>
<gene>
    <name evidence="1" type="ORF">METZ01_LOCUS322982</name>
</gene>
<reference evidence="1" key="1">
    <citation type="submission" date="2018-05" db="EMBL/GenBank/DDBJ databases">
        <authorList>
            <person name="Lanie J.A."/>
            <person name="Ng W.-L."/>
            <person name="Kazmierczak K.M."/>
            <person name="Andrzejewski T.M."/>
            <person name="Davidsen T.M."/>
            <person name="Wayne K.J."/>
            <person name="Tettelin H."/>
            <person name="Glass J.I."/>
            <person name="Rusch D."/>
            <person name="Podicherti R."/>
            <person name="Tsui H.-C.T."/>
            <person name="Winkler M.E."/>
        </authorList>
    </citation>
    <scope>NUCLEOTIDE SEQUENCE</scope>
</reference>
<proteinExistence type="predicted"/>
<dbReference type="EMBL" id="UINC01105865">
    <property type="protein sequence ID" value="SVC70128.1"/>
    <property type="molecule type" value="Genomic_DNA"/>
</dbReference>